<dbReference type="PANTHER" id="PTHR43798">
    <property type="entry name" value="MONOACYLGLYCEROL LIPASE"/>
    <property type="match status" value="1"/>
</dbReference>
<proteinExistence type="predicted"/>
<name>A0A644ZG58_9ZZZZ</name>
<dbReference type="EMBL" id="VSSQ01008797">
    <property type="protein sequence ID" value="MPM39875.1"/>
    <property type="molecule type" value="Genomic_DNA"/>
</dbReference>
<reference evidence="2" key="1">
    <citation type="submission" date="2019-08" db="EMBL/GenBank/DDBJ databases">
        <authorList>
            <person name="Kucharzyk K."/>
            <person name="Murdoch R.W."/>
            <person name="Higgins S."/>
            <person name="Loffler F."/>
        </authorList>
    </citation>
    <scope>NUCLEOTIDE SEQUENCE</scope>
</reference>
<dbReference type="Pfam" id="PF00561">
    <property type="entry name" value="Abhydrolase_1"/>
    <property type="match status" value="1"/>
</dbReference>
<dbReference type="PRINTS" id="PR00111">
    <property type="entry name" value="ABHYDROLASE"/>
</dbReference>
<comment type="caution">
    <text evidence="2">The sequence shown here is derived from an EMBL/GenBank/DDBJ whole genome shotgun (WGS) entry which is preliminary data.</text>
</comment>
<evidence type="ECO:0000313" key="2">
    <source>
        <dbReference type="EMBL" id="MPM39875.1"/>
    </source>
</evidence>
<dbReference type="AlphaFoldDB" id="A0A644ZG58"/>
<dbReference type="InterPro" id="IPR000073">
    <property type="entry name" value="AB_hydrolase_1"/>
</dbReference>
<protein>
    <recommendedName>
        <fullName evidence="1">AB hydrolase-1 domain-containing protein</fullName>
    </recommendedName>
</protein>
<dbReference type="InterPro" id="IPR029058">
    <property type="entry name" value="AB_hydrolase_fold"/>
</dbReference>
<dbReference type="Gene3D" id="3.40.50.1820">
    <property type="entry name" value="alpha/beta hydrolase"/>
    <property type="match status" value="1"/>
</dbReference>
<dbReference type="PANTHER" id="PTHR43798:SF33">
    <property type="entry name" value="HYDROLASE, PUTATIVE (AFU_ORTHOLOGUE AFUA_2G14860)-RELATED"/>
    <property type="match status" value="1"/>
</dbReference>
<accession>A0A644ZG58</accession>
<evidence type="ECO:0000259" key="1">
    <source>
        <dbReference type="Pfam" id="PF00561"/>
    </source>
</evidence>
<dbReference type="SUPFAM" id="SSF53474">
    <property type="entry name" value="alpha/beta-Hydrolases"/>
    <property type="match status" value="1"/>
</dbReference>
<sequence length="296" mass="33578">MVNIIELKKVTLSNGEIIAYREEGLGEKNLLLIHGNMSSSKHWDILINEIKDKYKITAVDMRGFGESSYNAPINSLNDFAKDIEEFLNIIGINSCSVIGWSTGGGVALELAANCQEKVENVVLLESVGVKGYPIYKKDQNGQPMNELLRTKEEIAKDPVQVKPVLDALENKNKEFYRTLWNMAIYTHNKPEEEKYNEYLEDMLTQRNLVDVDYALAHFNMTNENNGVIEGNNKCELVKAPVLILQGDRDYVVPMYMAEDINKYIKNSKLVILKDSGHSPMIDALDKVVEEINKFIQ</sequence>
<feature type="domain" description="AB hydrolase-1" evidence="1">
    <location>
        <begin position="30"/>
        <end position="282"/>
    </location>
</feature>
<dbReference type="InterPro" id="IPR050266">
    <property type="entry name" value="AB_hydrolase_sf"/>
</dbReference>
<dbReference type="GO" id="GO:0016020">
    <property type="term" value="C:membrane"/>
    <property type="evidence" value="ECO:0007669"/>
    <property type="project" value="TreeGrafter"/>
</dbReference>
<gene>
    <name evidence="2" type="ORF">SDC9_86511</name>
</gene>
<organism evidence="2">
    <name type="scientific">bioreactor metagenome</name>
    <dbReference type="NCBI Taxonomy" id="1076179"/>
    <lineage>
        <taxon>unclassified sequences</taxon>
        <taxon>metagenomes</taxon>
        <taxon>ecological metagenomes</taxon>
    </lineage>
</organism>